<evidence type="ECO:0000256" key="1">
    <source>
        <dbReference type="SAM" id="MobiDB-lite"/>
    </source>
</evidence>
<dbReference type="EMBL" id="RWGY01000011">
    <property type="protein sequence ID" value="TVU28103.1"/>
    <property type="molecule type" value="Genomic_DNA"/>
</dbReference>
<dbReference type="Gramene" id="TVU28103">
    <property type="protein sequence ID" value="TVU28103"/>
    <property type="gene ID" value="EJB05_19612"/>
</dbReference>
<proteinExistence type="predicted"/>
<feature type="region of interest" description="Disordered" evidence="1">
    <location>
        <begin position="231"/>
        <end position="256"/>
    </location>
</feature>
<accession>A0A5J9UWJ1</accession>
<evidence type="ECO:0000313" key="3">
    <source>
        <dbReference type="Proteomes" id="UP000324897"/>
    </source>
</evidence>
<dbReference type="GO" id="GO:0031428">
    <property type="term" value="C:box C/D methylation guide snoRNP complex"/>
    <property type="evidence" value="ECO:0007669"/>
    <property type="project" value="InterPro"/>
</dbReference>
<keyword evidence="3" id="KW-1185">Reference proteome</keyword>
<dbReference type="PANTHER" id="PTHR10894">
    <property type="entry name" value="NUCLEOLAR PROTEIN 5 NUCLEOLAR PROTEIN NOP5 NOP58"/>
    <property type="match status" value="1"/>
</dbReference>
<name>A0A5J9UWJ1_9POAL</name>
<reference evidence="2 3" key="1">
    <citation type="journal article" date="2019" name="Sci. Rep.">
        <title>A high-quality genome of Eragrostis curvula grass provides insights into Poaceae evolution and supports new strategies to enhance forage quality.</title>
        <authorList>
            <person name="Carballo J."/>
            <person name="Santos B.A.C.M."/>
            <person name="Zappacosta D."/>
            <person name="Garbus I."/>
            <person name="Selva J.P."/>
            <person name="Gallo C.A."/>
            <person name="Diaz A."/>
            <person name="Albertini E."/>
            <person name="Caccamo M."/>
            <person name="Echenique V."/>
        </authorList>
    </citation>
    <scope>NUCLEOTIDE SEQUENCE [LARGE SCALE GENOMIC DNA]</scope>
    <source>
        <strain evidence="3">cv. Victoria</strain>
        <tissue evidence="2">Leaf</tissue>
    </source>
</reference>
<comment type="caution">
    <text evidence="2">The sequence shown here is derived from an EMBL/GenBank/DDBJ whole genome shotgun (WGS) entry which is preliminary data.</text>
</comment>
<dbReference type="PANTHER" id="PTHR10894:SF24">
    <property type="entry name" value="OS02G0511800 PROTEIN"/>
    <property type="match status" value="1"/>
</dbReference>
<feature type="non-terminal residue" evidence="2">
    <location>
        <position position="1"/>
    </location>
</feature>
<feature type="non-terminal residue" evidence="2">
    <location>
        <position position="256"/>
    </location>
</feature>
<dbReference type="AlphaFoldDB" id="A0A5J9UWJ1"/>
<dbReference type="GO" id="GO:0032040">
    <property type="term" value="C:small-subunit processome"/>
    <property type="evidence" value="ECO:0007669"/>
    <property type="project" value="InterPro"/>
</dbReference>
<dbReference type="InterPro" id="IPR045056">
    <property type="entry name" value="Nop56/Nop58"/>
</dbReference>
<dbReference type="OrthoDB" id="593392at2759"/>
<dbReference type="GO" id="GO:0030515">
    <property type="term" value="F:snoRNA binding"/>
    <property type="evidence" value="ECO:0007669"/>
    <property type="project" value="InterPro"/>
</dbReference>
<dbReference type="Proteomes" id="UP000324897">
    <property type="component" value="Chromosome 1"/>
</dbReference>
<evidence type="ECO:0000313" key="2">
    <source>
        <dbReference type="EMBL" id="TVU28103.1"/>
    </source>
</evidence>
<protein>
    <submittedName>
        <fullName evidence="2">Uncharacterized protein</fullName>
    </submittedName>
</protein>
<sequence>SSANKDVNKAIWLKDFQFFGDKSGAVNPDTGVSNKLCKMLQHWCRPGQKLANLMYSFVPEEKSQLAKEDRLQMSLGLKMDLNRYGFDVKPEMVSDSIIVAACALHDCDYCYKEFSGSLRIAGNLLKDVSHFNCEDWDLLKLATALKLICRPEEKIVVGNPQEMFSADELSKLVNDAPRYKDKLIEYSCSRTYEAVSFCHKLRTEQHKLLGLLVKEAEKACEAGQADDLRSWGLEKPSQDSRSCGQEPLSKKLRSRN</sequence>
<gene>
    <name evidence="2" type="ORF">EJB05_19612</name>
</gene>
<organism evidence="2 3">
    <name type="scientific">Eragrostis curvula</name>
    <name type="common">weeping love grass</name>
    <dbReference type="NCBI Taxonomy" id="38414"/>
    <lineage>
        <taxon>Eukaryota</taxon>
        <taxon>Viridiplantae</taxon>
        <taxon>Streptophyta</taxon>
        <taxon>Embryophyta</taxon>
        <taxon>Tracheophyta</taxon>
        <taxon>Spermatophyta</taxon>
        <taxon>Magnoliopsida</taxon>
        <taxon>Liliopsida</taxon>
        <taxon>Poales</taxon>
        <taxon>Poaceae</taxon>
        <taxon>PACMAD clade</taxon>
        <taxon>Chloridoideae</taxon>
        <taxon>Eragrostideae</taxon>
        <taxon>Eragrostidinae</taxon>
        <taxon>Eragrostis</taxon>
    </lineage>
</organism>